<feature type="region of interest" description="Disordered" evidence="1">
    <location>
        <begin position="483"/>
        <end position="566"/>
    </location>
</feature>
<gene>
    <name evidence="3" type="primary">20198212</name>
    <name evidence="2" type="ORF">HELRODRAFT_159213</name>
</gene>
<organism evidence="3 4">
    <name type="scientific">Helobdella robusta</name>
    <name type="common">Californian leech</name>
    <dbReference type="NCBI Taxonomy" id="6412"/>
    <lineage>
        <taxon>Eukaryota</taxon>
        <taxon>Metazoa</taxon>
        <taxon>Spiralia</taxon>
        <taxon>Lophotrochozoa</taxon>
        <taxon>Annelida</taxon>
        <taxon>Clitellata</taxon>
        <taxon>Hirudinea</taxon>
        <taxon>Rhynchobdellida</taxon>
        <taxon>Glossiphoniidae</taxon>
        <taxon>Helobdella</taxon>
    </lineage>
</organism>
<dbReference type="RefSeq" id="XP_009009359.1">
    <property type="nucleotide sequence ID" value="XM_009011111.1"/>
</dbReference>
<proteinExistence type="predicted"/>
<feature type="region of interest" description="Disordered" evidence="1">
    <location>
        <begin position="382"/>
        <end position="411"/>
    </location>
</feature>
<dbReference type="EMBL" id="KB095811">
    <property type="protein sequence ID" value="ESO12639.1"/>
    <property type="molecule type" value="Genomic_DNA"/>
</dbReference>
<dbReference type="OrthoDB" id="272810at2759"/>
<feature type="region of interest" description="Disordered" evidence="1">
    <location>
        <begin position="174"/>
        <end position="204"/>
    </location>
</feature>
<dbReference type="Proteomes" id="UP000015101">
    <property type="component" value="Unassembled WGS sequence"/>
</dbReference>
<dbReference type="InParanoid" id="T1ENR2"/>
<reference evidence="3" key="3">
    <citation type="submission" date="2015-06" db="UniProtKB">
        <authorList>
            <consortium name="EnsemblMetazoa"/>
        </authorList>
    </citation>
    <scope>IDENTIFICATION</scope>
</reference>
<evidence type="ECO:0000313" key="4">
    <source>
        <dbReference type="Proteomes" id="UP000015101"/>
    </source>
</evidence>
<keyword evidence="4" id="KW-1185">Reference proteome</keyword>
<dbReference type="HOGENOM" id="CLU_450006_0_0_1"/>
<dbReference type="eggNOG" id="KOG3627">
    <property type="taxonomic scope" value="Eukaryota"/>
</dbReference>
<evidence type="ECO:0000256" key="1">
    <source>
        <dbReference type="SAM" id="MobiDB-lite"/>
    </source>
</evidence>
<feature type="region of interest" description="Disordered" evidence="1">
    <location>
        <begin position="5"/>
        <end position="36"/>
    </location>
</feature>
<feature type="region of interest" description="Disordered" evidence="1">
    <location>
        <begin position="445"/>
        <end position="466"/>
    </location>
</feature>
<evidence type="ECO:0000313" key="3">
    <source>
        <dbReference type="EnsemblMetazoa" id="HelroP159213"/>
    </source>
</evidence>
<name>T1ENR2_HELRO</name>
<protein>
    <submittedName>
        <fullName evidence="2 3">Uncharacterized protein</fullName>
    </submittedName>
</protein>
<reference evidence="4" key="1">
    <citation type="submission" date="2012-12" db="EMBL/GenBank/DDBJ databases">
        <authorList>
            <person name="Hellsten U."/>
            <person name="Grimwood J."/>
            <person name="Chapman J.A."/>
            <person name="Shapiro H."/>
            <person name="Aerts A."/>
            <person name="Otillar R.P."/>
            <person name="Terry A.Y."/>
            <person name="Boore J.L."/>
            <person name="Simakov O."/>
            <person name="Marletaz F."/>
            <person name="Cho S.-J."/>
            <person name="Edsinger-Gonzales E."/>
            <person name="Havlak P."/>
            <person name="Kuo D.-H."/>
            <person name="Larsson T."/>
            <person name="Lv J."/>
            <person name="Arendt D."/>
            <person name="Savage R."/>
            <person name="Osoegawa K."/>
            <person name="de Jong P."/>
            <person name="Lindberg D.R."/>
            <person name="Seaver E.C."/>
            <person name="Weisblat D.A."/>
            <person name="Putnam N.H."/>
            <person name="Grigoriev I.V."/>
            <person name="Rokhsar D.S."/>
        </authorList>
    </citation>
    <scope>NUCLEOTIDE SEQUENCE</scope>
</reference>
<feature type="compositionally biased region" description="Low complexity" evidence="1">
    <location>
        <begin position="504"/>
        <end position="565"/>
    </location>
</feature>
<dbReference type="KEGG" id="hro:HELRODRAFT_159213"/>
<feature type="compositionally biased region" description="Low complexity" evidence="1">
    <location>
        <begin position="445"/>
        <end position="457"/>
    </location>
</feature>
<feature type="compositionally biased region" description="Acidic residues" evidence="1">
    <location>
        <begin position="5"/>
        <end position="14"/>
    </location>
</feature>
<feature type="compositionally biased region" description="Polar residues" evidence="1">
    <location>
        <begin position="175"/>
        <end position="196"/>
    </location>
</feature>
<reference evidence="2 4" key="2">
    <citation type="journal article" date="2013" name="Nature">
        <title>Insights into bilaterian evolution from three spiralian genomes.</title>
        <authorList>
            <person name="Simakov O."/>
            <person name="Marletaz F."/>
            <person name="Cho S.J."/>
            <person name="Edsinger-Gonzales E."/>
            <person name="Havlak P."/>
            <person name="Hellsten U."/>
            <person name="Kuo D.H."/>
            <person name="Larsson T."/>
            <person name="Lv J."/>
            <person name="Arendt D."/>
            <person name="Savage R."/>
            <person name="Osoegawa K."/>
            <person name="de Jong P."/>
            <person name="Grimwood J."/>
            <person name="Chapman J.A."/>
            <person name="Shapiro H."/>
            <person name="Aerts A."/>
            <person name="Otillar R.P."/>
            <person name="Terry A.Y."/>
            <person name="Boore J.L."/>
            <person name="Grigoriev I.V."/>
            <person name="Lindberg D.R."/>
            <person name="Seaver E.C."/>
            <person name="Weisblat D.A."/>
            <person name="Putnam N.H."/>
            <person name="Rokhsar D.S."/>
        </authorList>
    </citation>
    <scope>NUCLEOTIDE SEQUENCE</scope>
</reference>
<dbReference type="EnsemblMetazoa" id="HelroT159213">
    <property type="protein sequence ID" value="HelroP159213"/>
    <property type="gene ID" value="HelroG159213"/>
</dbReference>
<evidence type="ECO:0000313" key="2">
    <source>
        <dbReference type="EMBL" id="ESO12639.1"/>
    </source>
</evidence>
<dbReference type="EMBL" id="AMQM01000212">
    <property type="status" value="NOT_ANNOTATED_CDS"/>
    <property type="molecule type" value="Genomic_DNA"/>
</dbReference>
<dbReference type="GeneID" id="20198212"/>
<feature type="compositionally biased region" description="Basic and acidic residues" evidence="1">
    <location>
        <begin position="484"/>
        <end position="495"/>
    </location>
</feature>
<sequence>MIIIVDEDDDDDDNFLTPSSTPQEELPASADLSGIGHKRRNSADNFNTDDFADFENSAQTNTNNLITESLIREKIYEKYTVSFSNLKVLIGHADDNWKSAYGSITSLWHVVNKFDVVLLFERRLIRTCTNEWPNVIISASIPSIEIHVNEFKLSALKTCMQNLMNDLNRALARKQQPSTGQQAAPPQSSFVFQRSRNSSRTRHISGSKSFYGDEPDVECKLLFVDFIIYSLSLDVHWRGHSIGQLRVDQVGATAHMTHRRSLVSFSVNSLIIVDAMQTWGPDYDLLVASHNFSNLLSCRDGEEATDLNSNKKTNYNVNAFFYNSPNKFAGYSYLNSAIKAIPNQSTFPNSSVPSFTGSSEFSESLIQLTIDIKKNIKCEELKEGDEGKHDGSESSPVDNNDDDGGDGADDVNIDFNFSSMDVIANQRTIAEMISFFKVVIESSDLPSTSVSPLSPSTIMENSLVTPSQDRRLLDDLATSALSQHEVKGDEEDHKKNFNNPNNFSIPANSSSIPTNNSSAPANNSSAPANNSSAPANNSSTPANNSSTPTNNFSTPPNNSSTPTNNRKMKVRSRFGQLNMMLVSFEGEKAKKVALITLNDALIYLNIG</sequence>
<feature type="compositionally biased region" description="Basic and acidic residues" evidence="1">
    <location>
        <begin position="382"/>
        <end position="392"/>
    </location>
</feature>
<feature type="compositionally biased region" description="Acidic residues" evidence="1">
    <location>
        <begin position="399"/>
        <end position="411"/>
    </location>
</feature>
<accession>T1ENR2</accession>
<dbReference type="CTD" id="20198212"/>
<dbReference type="AlphaFoldDB" id="T1ENR2"/>